<gene>
    <name evidence="9" type="ORF">EDD29_1313</name>
</gene>
<evidence type="ECO:0000256" key="4">
    <source>
        <dbReference type="PIRNR" id="PIRNR036492"/>
    </source>
</evidence>
<evidence type="ECO:0000256" key="1">
    <source>
        <dbReference type="ARBA" id="ARBA00009986"/>
    </source>
</evidence>
<evidence type="ECO:0000313" key="9">
    <source>
        <dbReference type="EMBL" id="ROO83804.1"/>
    </source>
</evidence>
<comment type="similarity">
    <text evidence="1 4 7">Belongs to the aldehyde dehydrogenase family.</text>
</comment>
<dbReference type="InterPro" id="IPR016161">
    <property type="entry name" value="Ald_DH/histidinol_DH"/>
</dbReference>
<reference evidence="9 10" key="1">
    <citation type="submission" date="2018-11" db="EMBL/GenBank/DDBJ databases">
        <title>Sequencing the genomes of 1000 actinobacteria strains.</title>
        <authorList>
            <person name="Klenk H.-P."/>
        </authorList>
    </citation>
    <scope>NUCLEOTIDE SEQUENCE [LARGE SCALE GENOMIC DNA]</scope>
    <source>
        <strain evidence="9 10">DSM 44254</strain>
    </source>
</reference>
<dbReference type="InterPro" id="IPR016163">
    <property type="entry name" value="Ald_DH_C"/>
</dbReference>
<organism evidence="9 10">
    <name type="scientific">Actinocorallia herbida</name>
    <dbReference type="NCBI Taxonomy" id="58109"/>
    <lineage>
        <taxon>Bacteria</taxon>
        <taxon>Bacillati</taxon>
        <taxon>Actinomycetota</taxon>
        <taxon>Actinomycetes</taxon>
        <taxon>Streptosporangiales</taxon>
        <taxon>Thermomonosporaceae</taxon>
        <taxon>Actinocorallia</taxon>
    </lineage>
</organism>
<keyword evidence="10" id="KW-1185">Reference proteome</keyword>
<dbReference type="InterPro" id="IPR016162">
    <property type="entry name" value="Ald_DH_N"/>
</dbReference>
<feature type="active site" evidence="5">
    <location>
        <position position="245"/>
    </location>
</feature>
<dbReference type="GO" id="GO:0005737">
    <property type="term" value="C:cytoplasm"/>
    <property type="evidence" value="ECO:0007669"/>
    <property type="project" value="TreeGrafter"/>
</dbReference>
<evidence type="ECO:0000256" key="6">
    <source>
        <dbReference type="PROSITE-ProRule" id="PRU10007"/>
    </source>
</evidence>
<feature type="domain" description="Aldehyde dehydrogenase" evidence="8">
    <location>
        <begin position="7"/>
        <end position="428"/>
    </location>
</feature>
<dbReference type="Proteomes" id="UP000272400">
    <property type="component" value="Unassembled WGS sequence"/>
</dbReference>
<dbReference type="GO" id="GO:0006081">
    <property type="term" value="P:aldehyde metabolic process"/>
    <property type="evidence" value="ECO:0007669"/>
    <property type="project" value="InterPro"/>
</dbReference>
<dbReference type="Gene3D" id="3.40.605.10">
    <property type="entry name" value="Aldehyde Dehydrogenase, Chain A, domain 1"/>
    <property type="match status" value="1"/>
</dbReference>
<accession>A0A3N1CRN1</accession>
<evidence type="ECO:0000256" key="7">
    <source>
        <dbReference type="RuleBase" id="RU003345"/>
    </source>
</evidence>
<dbReference type="InterPro" id="IPR015590">
    <property type="entry name" value="Aldehyde_DH_dom"/>
</dbReference>
<evidence type="ECO:0000256" key="5">
    <source>
        <dbReference type="PIRSR" id="PIRSR036492-1"/>
    </source>
</evidence>
<dbReference type="OrthoDB" id="3802174at2"/>
<feature type="active site" evidence="5 6">
    <location>
        <position position="211"/>
    </location>
</feature>
<protein>
    <recommendedName>
        <fullName evidence="4">Aldehyde dehydrogenase</fullName>
    </recommendedName>
</protein>
<dbReference type="EMBL" id="RJKE01000001">
    <property type="protein sequence ID" value="ROO83804.1"/>
    <property type="molecule type" value="Genomic_DNA"/>
</dbReference>
<evidence type="ECO:0000256" key="3">
    <source>
        <dbReference type="ARBA" id="ARBA00023027"/>
    </source>
</evidence>
<dbReference type="Pfam" id="PF00171">
    <property type="entry name" value="Aldedh"/>
    <property type="match status" value="1"/>
</dbReference>
<dbReference type="PANTHER" id="PTHR43570:SF16">
    <property type="entry name" value="ALDEHYDE DEHYDROGENASE TYPE III, ISOFORM Q"/>
    <property type="match status" value="1"/>
</dbReference>
<dbReference type="Gene3D" id="3.40.309.10">
    <property type="entry name" value="Aldehyde Dehydrogenase, Chain A, domain 2"/>
    <property type="match status" value="1"/>
</dbReference>
<dbReference type="PANTHER" id="PTHR43570">
    <property type="entry name" value="ALDEHYDE DEHYDROGENASE"/>
    <property type="match status" value="1"/>
</dbReference>
<evidence type="ECO:0000256" key="2">
    <source>
        <dbReference type="ARBA" id="ARBA00023002"/>
    </source>
</evidence>
<sequence length="456" mass="49066">MSPSIAETVARLRTTFASGRTKPAAWRVRQLDALGRLLAEREDQIVEALAADLGREAFESWFADMASTRIELVDAKKSLSKWMRPRRVSTPLSMQPGKSWIQYEPLGVVLVISPWNYPFYLAVGPLIAALAAGNCVILKPSEHAPATSALLAELLPAYLDADAVAVVEGAAEETQELLDQAMDHVLFTGGPGIAKAIMAGAAKHLTPVTLELGGKSPVIITKGTDLEVAARRVVYGKHLNSGQTCIAPDYVLADRAVAETFAKEVAKAVDAMTEGTDGKARPIVNERHAKRLAGLLDGHGGKVVHGGGSAPDDKRVDFSVVLDPDTDSPLMTEEIFGPILPIVSYGSFGEALEFIRSRPKPLAAYLFSPSKEDERRFLADVSAGGVVINQVGYHVLNPNLPFGGVGNSGMGAYHGEFGFEAFSHRKAVMRKGTSPDPKFIYPPYTESTKKLLRRLL</sequence>
<dbReference type="CDD" id="cd07087">
    <property type="entry name" value="ALDH_F3-13-14_CALDH-like"/>
    <property type="match status" value="1"/>
</dbReference>
<dbReference type="AlphaFoldDB" id="A0A3N1CRN1"/>
<dbReference type="PROSITE" id="PS00687">
    <property type="entry name" value="ALDEHYDE_DEHYDR_GLU"/>
    <property type="match status" value="1"/>
</dbReference>
<dbReference type="FunFam" id="3.40.605.10:FF:000004">
    <property type="entry name" value="Aldehyde dehydrogenase"/>
    <property type="match status" value="1"/>
</dbReference>
<evidence type="ECO:0000259" key="8">
    <source>
        <dbReference type="Pfam" id="PF00171"/>
    </source>
</evidence>
<dbReference type="GO" id="GO:0004029">
    <property type="term" value="F:aldehyde dehydrogenase (NAD+) activity"/>
    <property type="evidence" value="ECO:0007669"/>
    <property type="project" value="TreeGrafter"/>
</dbReference>
<dbReference type="PIRSF" id="PIRSF036492">
    <property type="entry name" value="ALDH"/>
    <property type="match status" value="1"/>
</dbReference>
<evidence type="ECO:0000313" key="10">
    <source>
        <dbReference type="Proteomes" id="UP000272400"/>
    </source>
</evidence>
<proteinExistence type="inferred from homology"/>
<dbReference type="FunFam" id="3.40.309.10:FF:000003">
    <property type="entry name" value="Aldehyde dehydrogenase"/>
    <property type="match status" value="1"/>
</dbReference>
<dbReference type="InterPro" id="IPR029510">
    <property type="entry name" value="Ald_DH_CS_GLU"/>
</dbReference>
<dbReference type="InterPro" id="IPR012394">
    <property type="entry name" value="Aldehyde_DH_NAD(P)"/>
</dbReference>
<comment type="caution">
    <text evidence="9">The sequence shown here is derived from an EMBL/GenBank/DDBJ whole genome shotgun (WGS) entry which is preliminary data.</text>
</comment>
<keyword evidence="2 4" id="KW-0560">Oxidoreductase</keyword>
<keyword evidence="3" id="KW-0520">NAD</keyword>
<dbReference type="SUPFAM" id="SSF53720">
    <property type="entry name" value="ALDH-like"/>
    <property type="match status" value="1"/>
</dbReference>
<dbReference type="RefSeq" id="WP_123663233.1">
    <property type="nucleotide sequence ID" value="NZ_RJKE01000001.1"/>
</dbReference>
<name>A0A3N1CRN1_9ACTN</name>